<protein>
    <recommendedName>
        <fullName evidence="4">Cap-specific mRNA (nucleoside-2'-O-)-methyltransferase 2</fullName>
        <ecNumber evidence="2">2.1.1.296</ecNumber>
        <ecNumber evidence="3">6.1.1.9</ecNumber>
    </recommendedName>
    <alternativeName>
        <fullName evidence="11">Valyl-tRNA synthetase</fullName>
    </alternativeName>
</protein>
<dbReference type="GO" id="GO:0004832">
    <property type="term" value="F:valine-tRNA ligase activity"/>
    <property type="evidence" value="ECO:0007669"/>
    <property type="project" value="UniProtKB-EC"/>
</dbReference>
<keyword evidence="17" id="KW-1185">Reference proteome</keyword>
<dbReference type="FunFam" id="3.40.50.620:FF:000078">
    <property type="entry name" value="Valine--tRNA ligase, mitochondrial"/>
    <property type="match status" value="1"/>
</dbReference>
<evidence type="ECO:0000256" key="2">
    <source>
        <dbReference type="ARBA" id="ARBA00012770"/>
    </source>
</evidence>
<dbReference type="PANTHER" id="PTHR11946">
    <property type="entry name" value="VALYL-TRNA SYNTHETASES"/>
    <property type="match status" value="1"/>
</dbReference>
<evidence type="ECO:0000256" key="10">
    <source>
        <dbReference type="ARBA" id="ARBA00023146"/>
    </source>
</evidence>
<dbReference type="PRINTS" id="PR00986">
    <property type="entry name" value="TRNASYNTHVAL"/>
</dbReference>
<keyword evidence="10" id="KW-0030">Aminoacyl-tRNA synthetase</keyword>
<keyword evidence="8" id="KW-0067">ATP-binding</keyword>
<feature type="active site" description="Proton acceptor" evidence="13">
    <location>
        <position position="1022"/>
    </location>
</feature>
<dbReference type="Pfam" id="PF00133">
    <property type="entry name" value="tRNA-synt_1"/>
    <property type="match status" value="1"/>
</dbReference>
<feature type="binding site" evidence="13">
    <location>
        <position position="879"/>
    </location>
    <ligand>
        <name>S-adenosyl-L-methionine</name>
        <dbReference type="ChEBI" id="CHEBI:59789"/>
    </ligand>
</feature>
<dbReference type="GO" id="GO:0120550">
    <property type="term" value="F:methyltransferase cap2 activity"/>
    <property type="evidence" value="ECO:0007669"/>
    <property type="project" value="UniProtKB-EC"/>
</dbReference>
<organism evidence="17 18">
    <name type="scientific">Heterorhabditis bacteriophora</name>
    <name type="common">Entomopathogenic nematode worm</name>
    <dbReference type="NCBI Taxonomy" id="37862"/>
    <lineage>
        <taxon>Eukaryota</taxon>
        <taxon>Metazoa</taxon>
        <taxon>Ecdysozoa</taxon>
        <taxon>Nematoda</taxon>
        <taxon>Chromadorea</taxon>
        <taxon>Rhabditida</taxon>
        <taxon>Rhabditina</taxon>
        <taxon>Rhabditomorpha</taxon>
        <taxon>Strongyloidea</taxon>
        <taxon>Heterorhabditidae</taxon>
        <taxon>Heterorhabditis</taxon>
    </lineage>
</organism>
<feature type="transmembrane region" description="Helical" evidence="15">
    <location>
        <begin position="203"/>
        <end position="223"/>
    </location>
</feature>
<evidence type="ECO:0000256" key="8">
    <source>
        <dbReference type="ARBA" id="ARBA00022840"/>
    </source>
</evidence>
<feature type="binding site" evidence="13">
    <location>
        <position position="975"/>
    </location>
    <ligand>
        <name>S-adenosyl-L-methionine</name>
        <dbReference type="ChEBI" id="CHEBI:59789"/>
    </ligand>
</feature>
<evidence type="ECO:0000256" key="15">
    <source>
        <dbReference type="SAM" id="Phobius"/>
    </source>
</evidence>
<evidence type="ECO:0000256" key="7">
    <source>
        <dbReference type="ARBA" id="ARBA00022741"/>
    </source>
</evidence>
<evidence type="ECO:0000256" key="3">
    <source>
        <dbReference type="ARBA" id="ARBA00013169"/>
    </source>
</evidence>
<keyword evidence="13" id="KW-0808">Transferase</keyword>
<comment type="catalytic activity">
    <reaction evidence="12">
        <text>a 5'-end (N(7)-methyl 5'-triphosphoguanosine)-(2'-O-methyl-ribonucleoside)-(ribonucleotide) in mRNA + S-adenosyl-L-methionine = a 5'-end (N(7)-methyl 5'-triphosphoguanosine)-(2'-O-methyl-ribonucleoside)-(2'-O-methyl-ribonucleotide) in mRNA + S-adenosyl-L-homocysteine + H(+)</text>
        <dbReference type="Rhea" id="RHEA:67024"/>
        <dbReference type="Rhea" id="RHEA-COMP:17169"/>
        <dbReference type="Rhea" id="RHEA-COMP:17170"/>
        <dbReference type="ChEBI" id="CHEBI:15378"/>
        <dbReference type="ChEBI" id="CHEBI:57856"/>
        <dbReference type="ChEBI" id="CHEBI:59789"/>
        <dbReference type="ChEBI" id="CHEBI:167612"/>
        <dbReference type="ChEBI" id="CHEBI:167614"/>
        <dbReference type="EC" id="2.1.1.296"/>
    </reaction>
</comment>
<evidence type="ECO:0000256" key="13">
    <source>
        <dbReference type="PROSITE-ProRule" id="PRU00946"/>
    </source>
</evidence>
<dbReference type="Pfam" id="PF01728">
    <property type="entry name" value="FtsJ"/>
    <property type="match status" value="1"/>
</dbReference>
<dbReference type="CDD" id="cd07962">
    <property type="entry name" value="Anticodon_Ia_Val"/>
    <property type="match status" value="1"/>
</dbReference>
<dbReference type="WBParaSite" id="Hba_21471">
    <property type="protein sequence ID" value="Hba_21471"/>
    <property type="gene ID" value="Hba_21471"/>
</dbReference>
<dbReference type="InterPro" id="IPR029063">
    <property type="entry name" value="SAM-dependent_MTases_sf"/>
</dbReference>
<dbReference type="GO" id="GO:0005524">
    <property type="term" value="F:ATP binding"/>
    <property type="evidence" value="ECO:0007669"/>
    <property type="project" value="UniProtKB-KW"/>
</dbReference>
<dbReference type="GO" id="GO:0006438">
    <property type="term" value="P:valyl-tRNA aminoacylation"/>
    <property type="evidence" value="ECO:0007669"/>
    <property type="project" value="InterPro"/>
</dbReference>
<evidence type="ECO:0000256" key="6">
    <source>
        <dbReference type="ARBA" id="ARBA00022598"/>
    </source>
</evidence>
<keyword evidence="15" id="KW-0472">Membrane</keyword>
<dbReference type="GO" id="GO:0005829">
    <property type="term" value="C:cytosol"/>
    <property type="evidence" value="ECO:0007669"/>
    <property type="project" value="TreeGrafter"/>
</dbReference>
<keyword evidence="15" id="KW-1133">Transmembrane helix</keyword>
<proteinExistence type="inferred from homology"/>
<dbReference type="PROSITE" id="PS51614">
    <property type="entry name" value="SAM_MT_ADRIFT"/>
    <property type="match status" value="1"/>
</dbReference>
<evidence type="ECO:0000256" key="9">
    <source>
        <dbReference type="ARBA" id="ARBA00022917"/>
    </source>
</evidence>
<dbReference type="Gene3D" id="1.10.730.10">
    <property type="entry name" value="Isoleucyl-tRNA Synthetase, Domain 1"/>
    <property type="match status" value="1"/>
</dbReference>
<sequence>MPAAYSPKYVEAAWYQWWENEDMTRKTVSLSAFRLLMLLGHCMHRMKGKITLFNPGCDHAGIATQVVVEKKLQRERGLTRHDLGRNQFIQQVWQWKNEKGNVIYDQLRKMGASVDWDRACFMMDPKMIRAVTEAFVRMHERGTIYRSNRLVNWSCALRSAISDIEVDKKELTGRTLLPVPGYEDKIEFGVIVSFAYKVKESGVAYASIHLLIVNCLLFLIYLLKENLELVQLKLRLLTITTIMSRSKDIIEPILKAQWYVKCNEMADKAIKAVESGDLKIIPDYHIATWNRWLQGSRDWCISRQLWWGHRIPAYFITVNDGITEVGDPCDDRYWVSAHNEEDAIDKAAKKFGVEPKYIKLKWDEDVLDTWFSSGMWPFAIMGWPENTTDMDLFFPSSVLETGHDILFFWVARMVFMSQELIGKLPFKEVYLHAMIRDAHGRKMSKSLGNVIDPLDIIRGVSLAELNRQLTLGNLDAKELAIAQAGQCRDYPQIWQAVRFTLMQLGDDYKAETFKLSGNESQIDKWILSRAANAVVRCNSGLQEYNFTQVTTAIYDFWLYDLCDVYLETIKPIIFEGNQLSRDSSRAVLYYCVETGLRLLSPIMPFISEELWQRLPHWNSGVSSVMVAPYPEDSEADCMFNTLSKILIQYFIISIISVFISVCTDADKDILCKLSGLIRTLASSNKVEILLTGSLVTDSIPSGCAHVTLSSRCTIFIALQGVINIEKELAKLDDKKKKIELAIGKIVELEKSVDYETKVPLGVQRNNTEKFCIRRESVWMMENAASMGHLQNIKMDIEKQKLQIHELCLDENSLRRWRLHTLNTHPLSAAAKTLRRQHNCNSTSQAFCKFLEMLRRYPRLVRAWSSQDAFRSFHLCEAPGHFVTALDRFICTFHSRLNWHWEANSLNPHYEGTSACDMLLDDELITSDPGRWRFGQDNSGDITKAIYKIHFVSKKWDDEYLSAIANTGYFDLITADGSLYTQASNYGIYDTPGEQEVKVLPLLEAEVNAALRLLREGGSFVMKVLRNII</sequence>
<dbReference type="SUPFAM" id="SSF52374">
    <property type="entry name" value="Nucleotidylyl transferase"/>
    <property type="match status" value="1"/>
</dbReference>
<dbReference type="Gene3D" id="3.40.50.620">
    <property type="entry name" value="HUPs"/>
    <property type="match status" value="2"/>
</dbReference>
<dbReference type="CDD" id="cd00817">
    <property type="entry name" value="ValRS_core"/>
    <property type="match status" value="1"/>
</dbReference>
<keyword evidence="6" id="KW-0436">Ligase</keyword>
<dbReference type="InterPro" id="IPR009080">
    <property type="entry name" value="tRNAsynth_Ia_anticodon-bd"/>
</dbReference>
<name>A0A1I7XVA6_HETBA</name>
<evidence type="ECO:0000313" key="17">
    <source>
        <dbReference type="Proteomes" id="UP000095283"/>
    </source>
</evidence>
<keyword evidence="7" id="KW-0547">Nucleotide-binding</keyword>
<keyword evidence="13" id="KW-0949">S-adenosyl-L-methionine</keyword>
<dbReference type="Proteomes" id="UP000095283">
    <property type="component" value="Unplaced"/>
</dbReference>
<reference evidence="18" key="1">
    <citation type="submission" date="2016-11" db="UniProtKB">
        <authorList>
            <consortium name="WormBaseParasite"/>
        </authorList>
    </citation>
    <scope>IDENTIFICATION</scope>
</reference>
<dbReference type="InterPro" id="IPR002300">
    <property type="entry name" value="aa-tRNA-synth_Ia"/>
</dbReference>
<dbReference type="PANTHER" id="PTHR11946:SF109">
    <property type="entry name" value="VALINE--TRNA LIGASE"/>
    <property type="match status" value="1"/>
</dbReference>
<dbReference type="InterPro" id="IPR013155">
    <property type="entry name" value="M/V/L/I-tRNA-synth_anticd-bd"/>
</dbReference>
<dbReference type="EC" id="6.1.1.9" evidence="3"/>
<dbReference type="InterPro" id="IPR033705">
    <property type="entry name" value="Anticodon_Ia_Val"/>
</dbReference>
<evidence type="ECO:0000256" key="14">
    <source>
        <dbReference type="SAM" id="Coils"/>
    </source>
</evidence>
<accession>A0A1I7XVA6</accession>
<feature type="binding site" evidence="13">
    <location>
        <position position="898"/>
    </location>
    <ligand>
        <name>S-adenosyl-L-methionine</name>
        <dbReference type="ChEBI" id="CHEBI:59789"/>
    </ligand>
</feature>
<dbReference type="InterPro" id="IPR025807">
    <property type="entry name" value="Adrift-typ_MeTrfase"/>
</dbReference>
<evidence type="ECO:0000256" key="12">
    <source>
        <dbReference type="ARBA" id="ARBA00049477"/>
    </source>
</evidence>
<feature type="domain" description="Adrift-type SAM-dependent 2'-O-MTase" evidence="16">
    <location>
        <begin position="840"/>
        <end position="1028"/>
    </location>
</feature>
<dbReference type="Gene3D" id="3.40.50.150">
    <property type="entry name" value="Vaccinia Virus protein VP39"/>
    <property type="match status" value="1"/>
</dbReference>
<evidence type="ECO:0000256" key="5">
    <source>
        <dbReference type="ARBA" id="ARBA00022490"/>
    </source>
</evidence>
<dbReference type="Pfam" id="PF08264">
    <property type="entry name" value="Anticodon_1"/>
    <property type="match status" value="1"/>
</dbReference>
<evidence type="ECO:0000259" key="16">
    <source>
        <dbReference type="PROSITE" id="PS51614"/>
    </source>
</evidence>
<evidence type="ECO:0000313" key="18">
    <source>
        <dbReference type="WBParaSite" id="Hba_21471"/>
    </source>
</evidence>
<dbReference type="EC" id="2.1.1.296" evidence="2"/>
<keyword evidence="15" id="KW-0812">Transmembrane</keyword>
<dbReference type="InterPro" id="IPR014729">
    <property type="entry name" value="Rossmann-like_a/b/a_fold"/>
</dbReference>
<evidence type="ECO:0000256" key="11">
    <source>
        <dbReference type="ARBA" id="ARBA00029936"/>
    </source>
</evidence>
<dbReference type="SUPFAM" id="SSF47323">
    <property type="entry name" value="Anticodon-binding domain of a subclass of class I aminoacyl-tRNA synthetases"/>
    <property type="match status" value="1"/>
</dbReference>
<feature type="coiled-coil region" evidence="14">
    <location>
        <begin position="721"/>
        <end position="751"/>
    </location>
</feature>
<evidence type="ECO:0000256" key="4">
    <source>
        <dbReference type="ARBA" id="ARBA00021134"/>
    </source>
</evidence>
<dbReference type="AlphaFoldDB" id="A0A1I7XVA6"/>
<keyword evidence="14" id="KW-0175">Coiled coil</keyword>
<dbReference type="InterPro" id="IPR002877">
    <property type="entry name" value="RNA_MeTrfase_FtsJ_dom"/>
</dbReference>
<keyword evidence="5" id="KW-0963">Cytoplasm</keyword>
<keyword evidence="9" id="KW-0648">Protein biosynthesis</keyword>
<comment type="similarity">
    <text evidence="1">Belongs to the class-I aminoacyl-tRNA synthetase family.</text>
</comment>
<evidence type="ECO:0000256" key="1">
    <source>
        <dbReference type="ARBA" id="ARBA00005594"/>
    </source>
</evidence>
<dbReference type="InterPro" id="IPR002303">
    <property type="entry name" value="Valyl-tRNA_ligase"/>
</dbReference>
<dbReference type="GO" id="GO:0032259">
    <property type="term" value="P:methylation"/>
    <property type="evidence" value="ECO:0007669"/>
    <property type="project" value="UniProtKB-KW"/>
</dbReference>
<keyword evidence="13" id="KW-0489">Methyltransferase</keyword>